<dbReference type="SMART" id="SM00382">
    <property type="entry name" value="AAA"/>
    <property type="match status" value="1"/>
</dbReference>
<feature type="domain" description="ABC transporter" evidence="4">
    <location>
        <begin position="4"/>
        <end position="217"/>
    </location>
</feature>
<accession>A0ABS7DL85</accession>
<dbReference type="InterPro" id="IPR003593">
    <property type="entry name" value="AAA+_ATPase"/>
</dbReference>
<gene>
    <name evidence="5" type="ORF">J5W02_04380</name>
</gene>
<evidence type="ECO:0000256" key="3">
    <source>
        <dbReference type="ARBA" id="ARBA00022840"/>
    </source>
</evidence>
<keyword evidence="6" id="KW-1185">Reference proteome</keyword>
<protein>
    <submittedName>
        <fullName evidence="5">ATP-binding cassette domain-containing protein</fullName>
    </submittedName>
</protein>
<comment type="caution">
    <text evidence="5">The sequence shown here is derived from an EMBL/GenBank/DDBJ whole genome shotgun (WGS) entry which is preliminary data.</text>
</comment>
<evidence type="ECO:0000256" key="1">
    <source>
        <dbReference type="ARBA" id="ARBA00022448"/>
    </source>
</evidence>
<dbReference type="Pfam" id="PF00005">
    <property type="entry name" value="ABC_tran"/>
    <property type="match status" value="1"/>
</dbReference>
<organism evidence="5 6">
    <name type="scientific">Caproiciproducens faecalis</name>
    <dbReference type="NCBI Taxonomy" id="2820301"/>
    <lineage>
        <taxon>Bacteria</taxon>
        <taxon>Bacillati</taxon>
        <taxon>Bacillota</taxon>
        <taxon>Clostridia</taxon>
        <taxon>Eubacteriales</taxon>
        <taxon>Acutalibacteraceae</taxon>
        <taxon>Caproiciproducens</taxon>
    </lineage>
</organism>
<dbReference type="PROSITE" id="PS00211">
    <property type="entry name" value="ABC_TRANSPORTER_1"/>
    <property type="match status" value="1"/>
</dbReference>
<dbReference type="PROSITE" id="PS50893">
    <property type="entry name" value="ABC_TRANSPORTER_2"/>
    <property type="match status" value="1"/>
</dbReference>
<dbReference type="RefSeq" id="WP_219964468.1">
    <property type="nucleotide sequence ID" value="NZ_JAGFNZ010000002.1"/>
</dbReference>
<reference evidence="5 6" key="1">
    <citation type="submission" date="2021-03" db="EMBL/GenBank/DDBJ databases">
        <title>Caproiciproducens sp. nov. isolated from feces of cow.</title>
        <authorList>
            <person name="Choi J.-Y."/>
        </authorList>
    </citation>
    <scope>NUCLEOTIDE SEQUENCE [LARGE SCALE GENOMIC DNA]</scope>
    <source>
        <strain evidence="5 6">AGMB10547</strain>
    </source>
</reference>
<keyword evidence="1" id="KW-0813">Transport</keyword>
<dbReference type="InterPro" id="IPR027417">
    <property type="entry name" value="P-loop_NTPase"/>
</dbReference>
<dbReference type="PANTHER" id="PTHR43423">
    <property type="entry name" value="ABC TRANSPORTER I FAMILY MEMBER 17"/>
    <property type="match status" value="1"/>
</dbReference>
<dbReference type="PANTHER" id="PTHR43423:SF1">
    <property type="entry name" value="ABC TRANSPORTER I FAMILY MEMBER 17"/>
    <property type="match status" value="1"/>
</dbReference>
<dbReference type="InterPro" id="IPR017871">
    <property type="entry name" value="ABC_transporter-like_CS"/>
</dbReference>
<dbReference type="Proteomes" id="UP000719942">
    <property type="component" value="Unassembled WGS sequence"/>
</dbReference>
<dbReference type="SUPFAM" id="SSF52540">
    <property type="entry name" value="P-loop containing nucleoside triphosphate hydrolases"/>
    <property type="match status" value="1"/>
</dbReference>
<dbReference type="InterPro" id="IPR003439">
    <property type="entry name" value="ABC_transporter-like_ATP-bd"/>
</dbReference>
<dbReference type="EMBL" id="JAGFNZ010000002">
    <property type="protein sequence ID" value="MBW7572040.1"/>
    <property type="molecule type" value="Genomic_DNA"/>
</dbReference>
<keyword evidence="3 5" id="KW-0067">ATP-binding</keyword>
<keyword evidence="2" id="KW-0547">Nucleotide-binding</keyword>
<evidence type="ECO:0000313" key="6">
    <source>
        <dbReference type="Proteomes" id="UP000719942"/>
    </source>
</evidence>
<evidence type="ECO:0000259" key="4">
    <source>
        <dbReference type="PROSITE" id="PS50893"/>
    </source>
</evidence>
<name>A0ABS7DL85_9FIRM</name>
<evidence type="ECO:0000313" key="5">
    <source>
        <dbReference type="EMBL" id="MBW7572040.1"/>
    </source>
</evidence>
<dbReference type="GO" id="GO:0005524">
    <property type="term" value="F:ATP binding"/>
    <property type="evidence" value="ECO:0007669"/>
    <property type="project" value="UniProtKB-KW"/>
</dbReference>
<evidence type="ECO:0000256" key="2">
    <source>
        <dbReference type="ARBA" id="ARBA00022741"/>
    </source>
</evidence>
<sequence>MTQIEFQDVSYSNDEKSILKDISISIEPGDYVSVMGPSGSGKSTLLKLCCHLISPTGGRILFNGDDLMQQDPIEVRKKISYCFQTPTLFGETVEDNISFSYAIRKQNVDRERVHSLFSRFNMSQDYLGHKIQGLSGGEKQRIALIRTLLFMPDVLLLDEVTSALDADNTLIVEKAIEALNGEGVTILWVTHNPEQGRKYAGKLLTIEDGQINSLEELK</sequence>
<proteinExistence type="predicted"/>
<dbReference type="Gene3D" id="3.40.50.300">
    <property type="entry name" value="P-loop containing nucleotide triphosphate hydrolases"/>
    <property type="match status" value="1"/>
</dbReference>